<dbReference type="Gene3D" id="2.60.40.790">
    <property type="match status" value="1"/>
</dbReference>
<name>A0ABY0A933_9BURK</name>
<comment type="caution">
    <text evidence="5">The sequence shown here is derived from an EMBL/GenBank/DDBJ whole genome shotgun (WGS) entry which is preliminary data.</text>
</comment>
<sequence>MDRNTTTTSPRAAGSKEIARKDDSTRYSDAALTPPVDVVEDSGGITLFADLPGVSRDKLSLQVASDTLTIEAESGLSVPEGLESSHTEVSLGRFRRVFTLSKELDTNAISAELSQGVLKLRIPKAEHAQPRRIEIQAA</sequence>
<proteinExistence type="inferred from homology"/>
<dbReference type="RefSeq" id="WP_125964908.1">
    <property type="nucleotide sequence ID" value="NZ_RXFQ01000004.1"/>
</dbReference>
<dbReference type="Proteomes" id="UP000271137">
    <property type="component" value="Unassembled WGS sequence"/>
</dbReference>
<comment type="similarity">
    <text evidence="1 2">Belongs to the small heat shock protein (HSP20) family.</text>
</comment>
<dbReference type="Pfam" id="PF00011">
    <property type="entry name" value="HSP20"/>
    <property type="match status" value="1"/>
</dbReference>
<organism evidence="5 6">
    <name type="scientific">Variovorax beijingensis</name>
    <dbReference type="NCBI Taxonomy" id="2496117"/>
    <lineage>
        <taxon>Bacteria</taxon>
        <taxon>Pseudomonadati</taxon>
        <taxon>Pseudomonadota</taxon>
        <taxon>Betaproteobacteria</taxon>
        <taxon>Burkholderiales</taxon>
        <taxon>Comamonadaceae</taxon>
        <taxon>Variovorax</taxon>
    </lineage>
</organism>
<evidence type="ECO:0000256" key="1">
    <source>
        <dbReference type="PROSITE-ProRule" id="PRU00285"/>
    </source>
</evidence>
<feature type="compositionally biased region" description="Basic and acidic residues" evidence="3">
    <location>
        <begin position="17"/>
        <end position="26"/>
    </location>
</feature>
<evidence type="ECO:0000259" key="4">
    <source>
        <dbReference type="PROSITE" id="PS01031"/>
    </source>
</evidence>
<dbReference type="PANTHER" id="PTHR11527">
    <property type="entry name" value="HEAT-SHOCK PROTEIN 20 FAMILY MEMBER"/>
    <property type="match status" value="1"/>
</dbReference>
<dbReference type="EMBL" id="RXFQ01000004">
    <property type="protein sequence ID" value="RSZ40044.1"/>
    <property type="molecule type" value="Genomic_DNA"/>
</dbReference>
<dbReference type="SUPFAM" id="SSF49764">
    <property type="entry name" value="HSP20-like chaperones"/>
    <property type="match status" value="1"/>
</dbReference>
<reference evidence="5 6" key="1">
    <citation type="submission" date="2018-12" db="EMBL/GenBank/DDBJ databases">
        <title>The genome sequences of strain 502.</title>
        <authorList>
            <person name="Gao J."/>
            <person name="Sun J."/>
        </authorList>
    </citation>
    <scope>NUCLEOTIDE SEQUENCE [LARGE SCALE GENOMIC DNA]</scope>
    <source>
        <strain evidence="5 6">502</strain>
    </source>
</reference>
<evidence type="ECO:0000313" key="5">
    <source>
        <dbReference type="EMBL" id="RSZ40044.1"/>
    </source>
</evidence>
<dbReference type="CDD" id="cd06464">
    <property type="entry name" value="ACD_sHsps-like"/>
    <property type="match status" value="1"/>
</dbReference>
<feature type="domain" description="SHSP" evidence="4">
    <location>
        <begin position="27"/>
        <end position="138"/>
    </location>
</feature>
<dbReference type="InterPro" id="IPR008978">
    <property type="entry name" value="HSP20-like_chaperone"/>
</dbReference>
<dbReference type="InterPro" id="IPR031107">
    <property type="entry name" value="Small_HSP"/>
</dbReference>
<accession>A0ABY0A933</accession>
<feature type="region of interest" description="Disordered" evidence="3">
    <location>
        <begin position="1"/>
        <end position="29"/>
    </location>
</feature>
<evidence type="ECO:0000256" key="2">
    <source>
        <dbReference type="RuleBase" id="RU003616"/>
    </source>
</evidence>
<keyword evidence="6" id="KW-1185">Reference proteome</keyword>
<gene>
    <name evidence="5" type="ORF">EJO66_07835</name>
</gene>
<feature type="compositionally biased region" description="Polar residues" evidence="3">
    <location>
        <begin position="1"/>
        <end position="10"/>
    </location>
</feature>
<evidence type="ECO:0000256" key="3">
    <source>
        <dbReference type="SAM" id="MobiDB-lite"/>
    </source>
</evidence>
<evidence type="ECO:0000313" key="6">
    <source>
        <dbReference type="Proteomes" id="UP000271137"/>
    </source>
</evidence>
<dbReference type="PROSITE" id="PS01031">
    <property type="entry name" value="SHSP"/>
    <property type="match status" value="1"/>
</dbReference>
<dbReference type="InterPro" id="IPR002068">
    <property type="entry name" value="A-crystallin/Hsp20_dom"/>
</dbReference>
<protein>
    <submittedName>
        <fullName evidence="5">Hsp20/alpha crystallin family protein</fullName>
    </submittedName>
</protein>